<keyword evidence="10" id="KW-1185">Reference proteome</keyword>
<evidence type="ECO:0000256" key="1">
    <source>
        <dbReference type="ARBA" id="ARBA00004196"/>
    </source>
</evidence>
<evidence type="ECO:0000256" key="5">
    <source>
        <dbReference type="SAM" id="Phobius"/>
    </source>
</evidence>
<gene>
    <name evidence="9" type="ORF">ASN18_2299</name>
</gene>
<dbReference type="InterPro" id="IPR058627">
    <property type="entry name" value="MdtA-like_C"/>
</dbReference>
<dbReference type="EMBL" id="LNQR01000081">
    <property type="protein sequence ID" value="KWT82938.1"/>
    <property type="molecule type" value="Genomic_DNA"/>
</dbReference>
<evidence type="ECO:0000313" key="10">
    <source>
        <dbReference type="Proteomes" id="UP000060487"/>
    </source>
</evidence>
<dbReference type="Gene3D" id="2.40.50.100">
    <property type="match status" value="2"/>
</dbReference>
<dbReference type="Gene3D" id="1.10.287.470">
    <property type="entry name" value="Helix hairpin bin"/>
    <property type="match status" value="1"/>
</dbReference>
<feature type="domain" description="Multidrug resistance protein MdtA-like barrel-sandwich hybrid" evidence="7">
    <location>
        <begin position="68"/>
        <end position="258"/>
    </location>
</feature>
<reference evidence="9 10" key="1">
    <citation type="submission" date="2015-11" db="EMBL/GenBank/DDBJ databases">
        <authorList>
            <person name="Lin W."/>
        </authorList>
    </citation>
    <scope>NUCLEOTIDE SEQUENCE [LARGE SCALE GENOMIC DNA]</scope>
    <source>
        <strain evidence="9 10">HCH-1</strain>
    </source>
</reference>
<evidence type="ECO:0000259" key="7">
    <source>
        <dbReference type="Pfam" id="PF25917"/>
    </source>
</evidence>
<keyword evidence="5" id="KW-0472">Membrane</keyword>
<dbReference type="Pfam" id="PF25917">
    <property type="entry name" value="BSH_RND"/>
    <property type="match status" value="1"/>
</dbReference>
<comment type="subcellular location">
    <subcellularLocation>
        <location evidence="1">Cell envelope</location>
    </subcellularLocation>
</comment>
<evidence type="ECO:0000259" key="6">
    <source>
        <dbReference type="Pfam" id="PF25876"/>
    </source>
</evidence>
<evidence type="ECO:0000256" key="4">
    <source>
        <dbReference type="SAM" id="Coils"/>
    </source>
</evidence>
<evidence type="ECO:0000259" key="8">
    <source>
        <dbReference type="Pfam" id="PF25967"/>
    </source>
</evidence>
<evidence type="ECO:0000313" key="9">
    <source>
        <dbReference type="EMBL" id="KWT82938.1"/>
    </source>
</evidence>
<feature type="domain" description="Multidrug resistance protein MdtA-like alpha-helical hairpin" evidence="6">
    <location>
        <begin position="134"/>
        <end position="192"/>
    </location>
</feature>
<keyword evidence="5" id="KW-0812">Transmembrane</keyword>
<evidence type="ECO:0000256" key="3">
    <source>
        <dbReference type="ARBA" id="ARBA00022448"/>
    </source>
</evidence>
<organism evidence="9 10">
    <name type="scientific">Candidatus Magnetominusculus xianensis</name>
    <dbReference type="NCBI Taxonomy" id="1748249"/>
    <lineage>
        <taxon>Bacteria</taxon>
        <taxon>Pseudomonadati</taxon>
        <taxon>Nitrospirota</taxon>
        <taxon>Nitrospiria</taxon>
        <taxon>Nitrospirales</taxon>
        <taxon>Nitrospiraceae</taxon>
        <taxon>Candidatus Magnetominusculus</taxon>
    </lineage>
</organism>
<dbReference type="Pfam" id="PF25967">
    <property type="entry name" value="RND-MFP_C"/>
    <property type="match status" value="1"/>
</dbReference>
<dbReference type="SUPFAM" id="SSF111369">
    <property type="entry name" value="HlyD-like secretion proteins"/>
    <property type="match status" value="2"/>
</dbReference>
<accession>A0ABR5SDA7</accession>
<dbReference type="InterPro" id="IPR058625">
    <property type="entry name" value="MdtA-like_BSH"/>
</dbReference>
<comment type="caution">
    <text evidence="9">The sequence shown here is derived from an EMBL/GenBank/DDBJ whole genome shotgun (WGS) entry which is preliminary data.</text>
</comment>
<feature type="coiled-coil region" evidence="4">
    <location>
        <begin position="170"/>
        <end position="197"/>
    </location>
</feature>
<name>A0ABR5SDA7_9BACT</name>
<keyword evidence="3" id="KW-0813">Transport</keyword>
<dbReference type="InterPro" id="IPR058624">
    <property type="entry name" value="MdtA-like_HH"/>
</dbReference>
<comment type="similarity">
    <text evidence="2">Belongs to the membrane fusion protein (MFP) (TC 8.A.1) family.</text>
</comment>
<keyword evidence="5" id="KW-1133">Transmembrane helix</keyword>
<feature type="domain" description="Multidrug resistance protein MdtA-like C-terminal permuted SH3" evidence="8">
    <location>
        <begin position="349"/>
        <end position="404"/>
    </location>
</feature>
<evidence type="ECO:0000256" key="2">
    <source>
        <dbReference type="ARBA" id="ARBA00009477"/>
    </source>
</evidence>
<dbReference type="InterPro" id="IPR006143">
    <property type="entry name" value="RND_pump_MFP"/>
</dbReference>
<dbReference type="Proteomes" id="UP000060487">
    <property type="component" value="Unassembled WGS sequence"/>
</dbReference>
<dbReference type="RefSeq" id="WP_085052902.1">
    <property type="nucleotide sequence ID" value="NZ_LNQR01000081.1"/>
</dbReference>
<dbReference type="PANTHER" id="PTHR30469:SF33">
    <property type="entry name" value="SLR1207 PROTEIN"/>
    <property type="match status" value="1"/>
</dbReference>
<protein>
    <submittedName>
        <fullName evidence="9">RND transporter</fullName>
    </submittedName>
</protein>
<feature type="transmembrane region" description="Helical" evidence="5">
    <location>
        <begin position="12"/>
        <end position="31"/>
    </location>
</feature>
<dbReference type="Gene3D" id="2.40.420.20">
    <property type="match status" value="1"/>
</dbReference>
<proteinExistence type="inferred from homology"/>
<dbReference type="Gene3D" id="2.40.30.170">
    <property type="match status" value="1"/>
</dbReference>
<sequence>MPDFIKRHKKLTILAVVVIAAVIAVFAYNSLTKKPPYEILETAKTSYSDLENIVVETGIIKPQVGALIKIGARATGEIMQMLVRVGDTVKKNQLIAKIDDRDVNKDIAELHISLSKAMSNLNKTIVTHPQKIREAEQDLISKKAKLKITALELQRKETLLQKGYLAQNDFDKAAADYAQAEADVNKNEETVSRLRNELLNDRKMQEADIAVIKSSIEKNQIKLSYTNIVSPIDGVVSEIQGQAGETVVTGLQVANLVTVMIPDKLEMWVYVDESDIGGIKKDLDCLYTVDTYPDKVYKSVINRIDPQPFVKDNIVYYKAIVNIPPEDAKTVRPEMTTHVRIITQKKSRVLTVPNAAVKYESGKHTAYKILPGGKVEKTAVTTGIKGEDKTEITEGLAEGDEVAVKLVINIHPPAGKTGDHGGKHK</sequence>
<dbReference type="NCBIfam" id="TIGR01730">
    <property type="entry name" value="RND_mfp"/>
    <property type="match status" value="1"/>
</dbReference>
<dbReference type="Pfam" id="PF25876">
    <property type="entry name" value="HH_MFP_RND"/>
    <property type="match status" value="1"/>
</dbReference>
<dbReference type="PANTHER" id="PTHR30469">
    <property type="entry name" value="MULTIDRUG RESISTANCE PROTEIN MDTA"/>
    <property type="match status" value="1"/>
</dbReference>
<keyword evidence="4" id="KW-0175">Coiled coil</keyword>